<evidence type="ECO:0000313" key="1">
    <source>
        <dbReference type="EMBL" id="KAJ9104424.1"/>
    </source>
</evidence>
<proteinExistence type="predicted"/>
<sequence>MGLSNFRQTWKRDSAWGRSVPEVPDDHCELPRNTIATRFDGNHGAWMAPLGLTALVLCVLATISTPLFPPMTVIEMVIKPDYPGGSGTSQKVQIGLWGLCWDGEDGISFGLMIGFCQKVKDNLALSDMKDFVDCKLGCANKFFEALQNFT</sequence>
<accession>A0ACC2VY62</accession>
<keyword evidence="2" id="KW-1185">Reference proteome</keyword>
<name>A0ACC2VY62_9TREE</name>
<comment type="caution">
    <text evidence="1">The sequence shown here is derived from an EMBL/GenBank/DDBJ whole genome shotgun (WGS) entry which is preliminary data.</text>
</comment>
<dbReference type="EMBL" id="JASBWT010000005">
    <property type="protein sequence ID" value="KAJ9104424.1"/>
    <property type="molecule type" value="Genomic_DNA"/>
</dbReference>
<dbReference type="Proteomes" id="UP001227268">
    <property type="component" value="Unassembled WGS sequence"/>
</dbReference>
<organism evidence="1 2">
    <name type="scientific">Naganishia friedmannii</name>
    <dbReference type="NCBI Taxonomy" id="89922"/>
    <lineage>
        <taxon>Eukaryota</taxon>
        <taxon>Fungi</taxon>
        <taxon>Dikarya</taxon>
        <taxon>Basidiomycota</taxon>
        <taxon>Agaricomycotina</taxon>
        <taxon>Tremellomycetes</taxon>
        <taxon>Filobasidiales</taxon>
        <taxon>Filobasidiaceae</taxon>
        <taxon>Naganishia</taxon>
    </lineage>
</organism>
<gene>
    <name evidence="1" type="ORF">QFC21_001919</name>
</gene>
<evidence type="ECO:0000313" key="2">
    <source>
        <dbReference type="Proteomes" id="UP001227268"/>
    </source>
</evidence>
<reference evidence="1" key="1">
    <citation type="submission" date="2023-04" db="EMBL/GenBank/DDBJ databases">
        <title>Draft Genome sequencing of Naganishia species isolated from polar environments using Oxford Nanopore Technology.</title>
        <authorList>
            <person name="Leo P."/>
            <person name="Venkateswaran K."/>
        </authorList>
    </citation>
    <scope>NUCLEOTIDE SEQUENCE</scope>
    <source>
        <strain evidence="1">MNA-CCFEE 5423</strain>
    </source>
</reference>
<protein>
    <submittedName>
        <fullName evidence="1">Uncharacterized protein</fullName>
    </submittedName>
</protein>